<proteinExistence type="predicted"/>
<evidence type="ECO:0000313" key="1">
    <source>
        <dbReference type="EMBL" id="KAL0110678.1"/>
    </source>
</evidence>
<sequence length="134" mass="15420">MAQHVKPLLEILSASKYKLLSNSSGNPVVPKSHIYIKLSEDLYHKTGKERVSPKYLYVMLKQNIYDLWNKFLEIHNIKKCSASILQLDASEDSILNNSNNTQKINLQLILPFDTWLAMNPENVAYADKKLTERT</sequence>
<organism evidence="1 2">
    <name type="scientific">Cardiocondyla obscurior</name>
    <dbReference type="NCBI Taxonomy" id="286306"/>
    <lineage>
        <taxon>Eukaryota</taxon>
        <taxon>Metazoa</taxon>
        <taxon>Ecdysozoa</taxon>
        <taxon>Arthropoda</taxon>
        <taxon>Hexapoda</taxon>
        <taxon>Insecta</taxon>
        <taxon>Pterygota</taxon>
        <taxon>Neoptera</taxon>
        <taxon>Endopterygota</taxon>
        <taxon>Hymenoptera</taxon>
        <taxon>Apocrita</taxon>
        <taxon>Aculeata</taxon>
        <taxon>Formicoidea</taxon>
        <taxon>Formicidae</taxon>
        <taxon>Myrmicinae</taxon>
        <taxon>Cardiocondyla</taxon>
    </lineage>
</organism>
<comment type="caution">
    <text evidence="1">The sequence shown here is derived from an EMBL/GenBank/DDBJ whole genome shotgun (WGS) entry which is preliminary data.</text>
</comment>
<evidence type="ECO:0000313" key="2">
    <source>
        <dbReference type="Proteomes" id="UP001430953"/>
    </source>
</evidence>
<name>A0AAW2F725_9HYME</name>
<keyword evidence="2" id="KW-1185">Reference proteome</keyword>
<gene>
    <name evidence="1" type="ORF">PUN28_013942</name>
</gene>
<dbReference type="Proteomes" id="UP001430953">
    <property type="component" value="Unassembled WGS sequence"/>
</dbReference>
<protein>
    <submittedName>
        <fullName evidence="1">Uncharacterized protein</fullName>
    </submittedName>
</protein>
<dbReference type="AlphaFoldDB" id="A0AAW2F725"/>
<dbReference type="EMBL" id="JADYXP020000014">
    <property type="protein sequence ID" value="KAL0110678.1"/>
    <property type="molecule type" value="Genomic_DNA"/>
</dbReference>
<accession>A0AAW2F725</accession>
<reference evidence="1 2" key="1">
    <citation type="submission" date="2023-03" db="EMBL/GenBank/DDBJ databases">
        <title>High recombination rates correlate with genetic variation in Cardiocondyla obscurior ants.</title>
        <authorList>
            <person name="Errbii M."/>
        </authorList>
    </citation>
    <scope>NUCLEOTIDE SEQUENCE [LARGE SCALE GENOMIC DNA]</scope>
    <source>
        <strain evidence="1">Alpha-2009</strain>
        <tissue evidence="1">Whole body</tissue>
    </source>
</reference>